<dbReference type="SUPFAM" id="SSF53474">
    <property type="entry name" value="alpha/beta-Hydrolases"/>
    <property type="match status" value="1"/>
</dbReference>
<dbReference type="EMBL" id="AYKW01000027">
    <property type="protein sequence ID" value="PIL28197.1"/>
    <property type="molecule type" value="Genomic_DNA"/>
</dbReference>
<sequence>MATGWFFSVDSELIKRDNMVDWILWAIFGTHRDGLQDEWADEIDGYLRDIEQLFGHKMDDGRTHSVGSMKVSLDPVHTVHRPLLWYLIVALVDTYTFMSLRLSGFEHYTNGSWTECFPPRPLTAFSHKSSQDGLVYWLRPHRSTTKDPILFLHGIGIGLWPYAPFFHELVTADPSVGIIAIETLAISMRMSAPPLPRPTLLSALSDLLTSHSISRVVVVGHSYGTVVAAHMLRDPALRARVSAWVLVDPIPFLLHQPSVAYNFVYRAPRAANEWQLWYFASRDPDIARALARHFFWAENILWKEDLAGEHVAVVLSGLDQIVDAREVRQYLTGEELAEGEEPRFLWQESQPQSESGGQGGLRVLWYGDLDHAQVFDTKARRRPILDILHDFAGRRAAAVPDPCYTAGTAQRAGGDRLEARASGRWWKNQVESARRDPAWIPTID</sequence>
<feature type="domain" description="AB hydrolase-1" evidence="1">
    <location>
        <begin position="149"/>
        <end position="343"/>
    </location>
</feature>
<protein>
    <recommendedName>
        <fullName evidence="1">AB hydrolase-1 domain-containing protein</fullName>
    </recommendedName>
</protein>
<reference evidence="2 3" key="1">
    <citation type="journal article" date="2015" name="Sci. Rep.">
        <title>Chromosome-level genome map provides insights into diverse defense mechanisms in the medicinal fungus Ganoderma sinense.</title>
        <authorList>
            <person name="Zhu Y."/>
            <person name="Xu J."/>
            <person name="Sun C."/>
            <person name="Zhou S."/>
            <person name="Xu H."/>
            <person name="Nelson D.R."/>
            <person name="Qian J."/>
            <person name="Song J."/>
            <person name="Luo H."/>
            <person name="Xiang L."/>
            <person name="Li Y."/>
            <person name="Xu Z."/>
            <person name="Ji A."/>
            <person name="Wang L."/>
            <person name="Lu S."/>
            <person name="Hayward A."/>
            <person name="Sun W."/>
            <person name="Li X."/>
            <person name="Schwartz D.C."/>
            <person name="Wang Y."/>
            <person name="Chen S."/>
        </authorList>
    </citation>
    <scope>NUCLEOTIDE SEQUENCE [LARGE SCALE GENOMIC DNA]</scope>
    <source>
        <strain evidence="2 3">ZZ0214-1</strain>
    </source>
</reference>
<dbReference type="Gene3D" id="3.40.50.1820">
    <property type="entry name" value="alpha/beta hydrolase"/>
    <property type="match status" value="1"/>
</dbReference>
<dbReference type="InterPro" id="IPR000073">
    <property type="entry name" value="AB_hydrolase_1"/>
</dbReference>
<dbReference type="PANTHER" id="PTHR37471">
    <property type="entry name" value="UNNAMED PRODUCT"/>
    <property type="match status" value="1"/>
</dbReference>
<comment type="caution">
    <text evidence="2">The sequence shown here is derived from an EMBL/GenBank/DDBJ whole genome shotgun (WGS) entry which is preliminary data.</text>
</comment>
<gene>
    <name evidence="2" type="ORF">GSI_09734</name>
</gene>
<dbReference type="OrthoDB" id="6431331at2759"/>
<proteinExistence type="predicted"/>
<accession>A0A2G8S387</accession>
<evidence type="ECO:0000313" key="2">
    <source>
        <dbReference type="EMBL" id="PIL28197.1"/>
    </source>
</evidence>
<evidence type="ECO:0000313" key="3">
    <source>
        <dbReference type="Proteomes" id="UP000230002"/>
    </source>
</evidence>
<name>A0A2G8S387_9APHY</name>
<evidence type="ECO:0000259" key="1">
    <source>
        <dbReference type="Pfam" id="PF12697"/>
    </source>
</evidence>
<dbReference type="PANTHER" id="PTHR37471:SF1">
    <property type="entry name" value="AB HYDROLASE-1 DOMAIN-CONTAINING PROTEIN"/>
    <property type="match status" value="1"/>
</dbReference>
<dbReference type="InterPro" id="IPR029058">
    <property type="entry name" value="AB_hydrolase_fold"/>
</dbReference>
<dbReference type="Pfam" id="PF12697">
    <property type="entry name" value="Abhydrolase_6"/>
    <property type="match status" value="1"/>
</dbReference>
<organism evidence="2 3">
    <name type="scientific">Ganoderma sinense ZZ0214-1</name>
    <dbReference type="NCBI Taxonomy" id="1077348"/>
    <lineage>
        <taxon>Eukaryota</taxon>
        <taxon>Fungi</taxon>
        <taxon>Dikarya</taxon>
        <taxon>Basidiomycota</taxon>
        <taxon>Agaricomycotina</taxon>
        <taxon>Agaricomycetes</taxon>
        <taxon>Polyporales</taxon>
        <taxon>Polyporaceae</taxon>
        <taxon>Ganoderma</taxon>
    </lineage>
</organism>
<dbReference type="AlphaFoldDB" id="A0A2G8S387"/>
<dbReference type="Proteomes" id="UP000230002">
    <property type="component" value="Unassembled WGS sequence"/>
</dbReference>
<keyword evidence="3" id="KW-1185">Reference proteome</keyword>
<dbReference type="STRING" id="1077348.A0A2G8S387"/>